<sequence>MSVRADTLSHVTTPLAAAIDALSDPQVTLSAALRRLLVVSRRIGADDLTKLIRAELEGYDEATPLPPARQPHGLHVTVRFDGPMGSQEHVHVFAHELPADLAAAVEDVRLVSPVAELEALAFNDGDEDPRLGLSHMWIEVYRQYVAQNKVPSISMFVANKAFIRMPRTHMRGVLDRLRTSALDLALDLEGADADAGSPSGPTVASAPKLASVVTNYINVQAAEHATVTVGDHTNVAAGAGATAVQLQAGDVSGLLTAAGNLLGPDGVQALRDALDRDGDRPGEETRSFLDRVKSGTYVLAGGVATNGAYEGLVNLLQQVFPGF</sequence>
<dbReference type="EMBL" id="CP026952">
    <property type="protein sequence ID" value="AWB91159.1"/>
    <property type="molecule type" value="Genomic_DNA"/>
</dbReference>
<organism evidence="2 3">
    <name type="scientific">Aeromicrobium chenweiae</name>
    <dbReference type="NCBI Taxonomy" id="2079793"/>
    <lineage>
        <taxon>Bacteria</taxon>
        <taxon>Bacillati</taxon>
        <taxon>Actinomycetota</taxon>
        <taxon>Actinomycetes</taxon>
        <taxon>Propionibacteriales</taxon>
        <taxon>Nocardioidaceae</taxon>
        <taxon>Aeromicrobium</taxon>
    </lineage>
</organism>
<dbReference type="KEGG" id="aez:C3E78_02380"/>
<feature type="domain" description="AbiTii" evidence="1">
    <location>
        <begin position="19"/>
        <end position="197"/>
    </location>
</feature>
<evidence type="ECO:0000313" key="2">
    <source>
        <dbReference type="EMBL" id="AWB91159.1"/>
    </source>
</evidence>
<gene>
    <name evidence="2" type="ORF">C3E78_02380</name>
</gene>
<name>A0A2S0WIJ2_9ACTN</name>
<protein>
    <recommendedName>
        <fullName evidence="1">AbiTii domain-containing protein</fullName>
    </recommendedName>
</protein>
<evidence type="ECO:0000313" key="3">
    <source>
        <dbReference type="Proteomes" id="UP000244384"/>
    </source>
</evidence>
<keyword evidence="3" id="KW-1185">Reference proteome</keyword>
<dbReference type="Proteomes" id="UP000244384">
    <property type="component" value="Chromosome"/>
</dbReference>
<dbReference type="InterPro" id="IPR041304">
    <property type="entry name" value="AbiTii"/>
</dbReference>
<dbReference type="AlphaFoldDB" id="A0A2S0WIJ2"/>
<evidence type="ECO:0000259" key="1">
    <source>
        <dbReference type="Pfam" id="PF18864"/>
    </source>
</evidence>
<proteinExistence type="predicted"/>
<accession>A0A2S0WIJ2</accession>
<reference evidence="3" key="1">
    <citation type="submission" date="2018-01" db="EMBL/GenBank/DDBJ databases">
        <authorList>
            <person name="Li J."/>
        </authorList>
    </citation>
    <scope>NUCLEOTIDE SEQUENCE [LARGE SCALE GENOMIC DNA]</scope>
    <source>
        <strain evidence="3">592</strain>
    </source>
</reference>
<dbReference type="Pfam" id="PF18864">
    <property type="entry name" value="AbiTii"/>
    <property type="match status" value="1"/>
</dbReference>